<dbReference type="Pfam" id="PF19736">
    <property type="entry name" value="DUF6226"/>
    <property type="match status" value="1"/>
</dbReference>
<evidence type="ECO:0000313" key="3">
    <source>
        <dbReference type="Proteomes" id="UP000298412"/>
    </source>
</evidence>
<keyword evidence="3" id="KW-1185">Reference proteome</keyword>
<dbReference type="AlphaFoldDB" id="A0A4R8WVG9"/>
<name>A0A4R8WVG9_9MICO</name>
<sequence>MTEYRRPTFPVEIYRDEQGRPIDYGNRWGGASPPEDVYSRVSNLQRFARLHDVANALIEWLHTTFDVAVDEAPNAAADRLHMPNEVVRAVRVVPRNPTAAPLTFVLTPFPGVYLHAGSLNDFHFPVCGCDACDDDVLNLAEELEWTTRTVVSGGYSERFDPGRGDWIEYRLEEPGVGMRSGRSRTEDLPEDRVKSARTAVPPAGQWSPWPLLPKGLADAIG</sequence>
<dbReference type="OrthoDB" id="3290597at2"/>
<feature type="region of interest" description="Disordered" evidence="1">
    <location>
        <begin position="177"/>
        <end position="200"/>
    </location>
</feature>
<dbReference type="Proteomes" id="UP000298412">
    <property type="component" value="Unassembled WGS sequence"/>
</dbReference>
<protein>
    <submittedName>
        <fullName evidence="2">Uncharacterized protein</fullName>
    </submittedName>
</protein>
<proteinExistence type="predicted"/>
<organism evidence="2 3">
    <name type="scientific">Cryobacterium algoritolerans</name>
    <dbReference type="NCBI Taxonomy" id="1259184"/>
    <lineage>
        <taxon>Bacteria</taxon>
        <taxon>Bacillati</taxon>
        <taxon>Actinomycetota</taxon>
        <taxon>Actinomycetes</taxon>
        <taxon>Micrococcales</taxon>
        <taxon>Microbacteriaceae</taxon>
        <taxon>Cryobacterium</taxon>
    </lineage>
</organism>
<comment type="caution">
    <text evidence="2">The sequence shown here is derived from an EMBL/GenBank/DDBJ whole genome shotgun (WGS) entry which is preliminary data.</text>
</comment>
<evidence type="ECO:0000256" key="1">
    <source>
        <dbReference type="SAM" id="MobiDB-lite"/>
    </source>
</evidence>
<reference evidence="2 3" key="1">
    <citation type="submission" date="2019-03" db="EMBL/GenBank/DDBJ databases">
        <title>Genomics of glacier-inhabiting Cryobacterium strains.</title>
        <authorList>
            <person name="Liu Q."/>
            <person name="Xin Y.-H."/>
        </authorList>
    </citation>
    <scope>NUCLEOTIDE SEQUENCE [LARGE SCALE GENOMIC DNA]</scope>
    <source>
        <strain evidence="2 3">MDT1-3</strain>
    </source>
</reference>
<accession>A0A4R8WVG9</accession>
<evidence type="ECO:0000313" key="2">
    <source>
        <dbReference type="EMBL" id="TFC15291.1"/>
    </source>
</evidence>
<dbReference type="RefSeq" id="WP_134567032.1">
    <property type="nucleotide sequence ID" value="NZ_SOFP01000046.1"/>
</dbReference>
<dbReference type="EMBL" id="SOFP01000046">
    <property type="protein sequence ID" value="TFC15291.1"/>
    <property type="molecule type" value="Genomic_DNA"/>
</dbReference>
<dbReference type="InterPro" id="IPR045773">
    <property type="entry name" value="DUF6226"/>
</dbReference>
<gene>
    <name evidence="2" type="ORF">E3O19_09225</name>
</gene>
<feature type="compositionally biased region" description="Basic and acidic residues" evidence="1">
    <location>
        <begin position="183"/>
        <end position="194"/>
    </location>
</feature>